<dbReference type="HAMAP" id="MF_01374">
    <property type="entry name" value="Glyoxalase_2"/>
    <property type="match status" value="1"/>
</dbReference>
<dbReference type="InterPro" id="IPR001279">
    <property type="entry name" value="Metallo-B-lactamas"/>
</dbReference>
<comment type="function">
    <text evidence="7">Thiolesterase that catalyzes the hydrolysis of S-D-lactoyl-glutathione to form glutathione and D-lactic acid.</text>
</comment>
<dbReference type="EC" id="3.1.2.6" evidence="7"/>
<evidence type="ECO:0000256" key="5">
    <source>
        <dbReference type="ARBA" id="ARBA00022801"/>
    </source>
</evidence>
<keyword evidence="4 7" id="KW-0479">Metal-binding</keyword>
<keyword evidence="10" id="KW-1185">Reference proteome</keyword>
<feature type="binding site" evidence="7">
    <location>
        <position position="172"/>
    </location>
    <ligand>
        <name>Zn(2+)</name>
        <dbReference type="ChEBI" id="CHEBI:29105"/>
        <label>2</label>
    </ligand>
</feature>
<dbReference type="PIRSF" id="PIRSF005457">
    <property type="entry name" value="Glx"/>
    <property type="match status" value="1"/>
</dbReference>
<feature type="binding site" evidence="7">
    <location>
        <position position="57"/>
    </location>
    <ligand>
        <name>Zn(2+)</name>
        <dbReference type="ChEBI" id="CHEBI:29105"/>
        <label>1</label>
    </ligand>
</feature>
<accession>A0ABY6F4J5</accession>
<reference evidence="9" key="1">
    <citation type="submission" date="2021-12" db="EMBL/GenBank/DDBJ databases">
        <title>taxonomy of Moraxella sp. ZY201224.</title>
        <authorList>
            <person name="Li F."/>
        </authorList>
    </citation>
    <scope>NUCLEOTIDE SEQUENCE</scope>
    <source>
        <strain evidence="9">ZY201224</strain>
    </source>
</reference>
<comment type="subunit">
    <text evidence="7">Monomer.</text>
</comment>
<dbReference type="NCBIfam" id="TIGR03413">
    <property type="entry name" value="GSH_gloB"/>
    <property type="match status" value="1"/>
</dbReference>
<comment type="pathway">
    <text evidence="2 7">Secondary metabolite metabolism; methylglyoxal degradation; (R)-lactate from methylglyoxal: step 2/2.</text>
</comment>
<feature type="binding site" evidence="7">
    <location>
        <position position="61"/>
    </location>
    <ligand>
        <name>Zn(2+)</name>
        <dbReference type="ChEBI" id="CHEBI:29105"/>
        <label>2</label>
    </ligand>
</feature>
<evidence type="ECO:0000256" key="2">
    <source>
        <dbReference type="ARBA" id="ARBA00004963"/>
    </source>
</evidence>
<dbReference type="InterPro" id="IPR017782">
    <property type="entry name" value="Hydroxyacylglutathione_Hdrlase"/>
</dbReference>
<dbReference type="InterPro" id="IPR032282">
    <property type="entry name" value="HAGH_C"/>
</dbReference>
<feature type="domain" description="Metallo-beta-lactamase" evidence="8">
    <location>
        <begin position="16"/>
        <end position="172"/>
    </location>
</feature>
<organism evidence="9 10">
    <name type="scientific">Moraxella nasicaprae</name>
    <dbReference type="NCBI Taxonomy" id="2904122"/>
    <lineage>
        <taxon>Bacteria</taxon>
        <taxon>Pseudomonadati</taxon>
        <taxon>Pseudomonadota</taxon>
        <taxon>Gammaproteobacteria</taxon>
        <taxon>Moraxellales</taxon>
        <taxon>Moraxellaceae</taxon>
        <taxon>Moraxella</taxon>
    </lineage>
</organism>
<dbReference type="InterPro" id="IPR036866">
    <property type="entry name" value="RibonucZ/Hydroxyglut_hydro"/>
</dbReference>
<evidence type="ECO:0000256" key="6">
    <source>
        <dbReference type="ARBA" id="ARBA00022833"/>
    </source>
</evidence>
<evidence type="ECO:0000256" key="3">
    <source>
        <dbReference type="ARBA" id="ARBA00006759"/>
    </source>
</evidence>
<comment type="catalytic activity">
    <reaction evidence="1 7">
        <text>an S-(2-hydroxyacyl)glutathione + H2O = a 2-hydroxy carboxylate + glutathione + H(+)</text>
        <dbReference type="Rhea" id="RHEA:21864"/>
        <dbReference type="ChEBI" id="CHEBI:15377"/>
        <dbReference type="ChEBI" id="CHEBI:15378"/>
        <dbReference type="ChEBI" id="CHEBI:57925"/>
        <dbReference type="ChEBI" id="CHEBI:58896"/>
        <dbReference type="ChEBI" id="CHEBI:71261"/>
        <dbReference type="EC" id="3.1.2.6"/>
    </reaction>
</comment>
<dbReference type="Pfam" id="PF00753">
    <property type="entry name" value="Lactamase_B"/>
    <property type="match status" value="1"/>
</dbReference>
<proteinExistence type="inferred from homology"/>
<evidence type="ECO:0000259" key="8">
    <source>
        <dbReference type="SMART" id="SM00849"/>
    </source>
</evidence>
<feature type="binding site" evidence="7">
    <location>
        <position position="62"/>
    </location>
    <ligand>
        <name>Zn(2+)</name>
        <dbReference type="ChEBI" id="CHEBI:29105"/>
        <label>2</label>
    </ligand>
</feature>
<dbReference type="InterPro" id="IPR050110">
    <property type="entry name" value="Glyoxalase_II_hydrolase"/>
</dbReference>
<protein>
    <recommendedName>
        <fullName evidence="7">Hydroxyacylglutathione hydrolase</fullName>
        <ecNumber evidence="7">3.1.2.6</ecNumber>
    </recommendedName>
    <alternativeName>
        <fullName evidence="7">Glyoxalase II</fullName>
        <shortName evidence="7">Glx II</shortName>
    </alternativeName>
</protein>
<feature type="binding site" evidence="7">
    <location>
        <position position="134"/>
    </location>
    <ligand>
        <name>Zn(2+)</name>
        <dbReference type="ChEBI" id="CHEBI:29105"/>
        <label>2</label>
    </ligand>
</feature>
<evidence type="ECO:0000313" key="9">
    <source>
        <dbReference type="EMBL" id="UXZ04907.1"/>
    </source>
</evidence>
<dbReference type="GO" id="GO:0004416">
    <property type="term" value="F:hydroxyacylglutathione hydrolase activity"/>
    <property type="evidence" value="ECO:0007669"/>
    <property type="project" value="UniProtKB-EC"/>
</dbReference>
<keyword evidence="5 7" id="KW-0378">Hydrolase</keyword>
<dbReference type="InterPro" id="IPR035680">
    <property type="entry name" value="Clx_II_MBL"/>
</dbReference>
<feature type="binding site" evidence="7">
    <location>
        <position position="59"/>
    </location>
    <ligand>
        <name>Zn(2+)</name>
        <dbReference type="ChEBI" id="CHEBI:29105"/>
        <label>1</label>
    </ligand>
</feature>
<evidence type="ECO:0000256" key="1">
    <source>
        <dbReference type="ARBA" id="ARBA00001623"/>
    </source>
</evidence>
<dbReference type="Gene3D" id="3.60.15.10">
    <property type="entry name" value="Ribonuclease Z/Hydroxyacylglutathione hydrolase-like"/>
    <property type="match status" value="1"/>
</dbReference>
<dbReference type="SUPFAM" id="SSF56281">
    <property type="entry name" value="Metallo-hydrolase/oxidoreductase"/>
    <property type="match status" value="1"/>
</dbReference>
<dbReference type="CDD" id="cd07723">
    <property type="entry name" value="hydroxyacylglutathione_hydrolase_MBL-fold"/>
    <property type="match status" value="1"/>
</dbReference>
<dbReference type="EMBL" id="CP089977">
    <property type="protein sequence ID" value="UXZ04907.1"/>
    <property type="molecule type" value="Genomic_DNA"/>
</dbReference>
<evidence type="ECO:0000313" key="10">
    <source>
        <dbReference type="Proteomes" id="UP001063782"/>
    </source>
</evidence>
<gene>
    <name evidence="7 9" type="primary">gloB</name>
    <name evidence="9" type="ORF">LU297_00150</name>
</gene>
<dbReference type="Proteomes" id="UP001063782">
    <property type="component" value="Chromosome"/>
</dbReference>
<keyword evidence="6 7" id="KW-0862">Zinc</keyword>
<comment type="cofactor">
    <cofactor evidence="7">
        <name>Zn(2+)</name>
        <dbReference type="ChEBI" id="CHEBI:29105"/>
    </cofactor>
    <text evidence="7">Binds 2 Zn(2+) ions per subunit.</text>
</comment>
<evidence type="ECO:0000256" key="4">
    <source>
        <dbReference type="ARBA" id="ARBA00022723"/>
    </source>
</evidence>
<comment type="similarity">
    <text evidence="3 7">Belongs to the metallo-beta-lactamase superfamily. Glyoxalase II family.</text>
</comment>
<sequence>MTTPTHRLHAIKAFDDNYIWLIIKDQQAIIIDPGQDTAVSDYLDDRQINPVAILITHHHDDHIGGVAALRKRYPDITVYAHNNHNVNADTLVDEGSIFHLLNLDFQVWQTAGHTDTHLSYLCQMAGRTQVFCGDTLFKAGCGRIFTGTIEQMYDSFARYQTLPDDTIFYPAHEYTLSNLKFAQFLEPSNTDIAKQMIDDAQLRADDLPTLPTTLANEKKINPFFAAFNPSDELLHQAKQNGFLGHADDYLALFAFLRELKNRF</sequence>
<name>A0ABY6F4J5_9GAMM</name>
<dbReference type="PANTHER" id="PTHR43705:SF1">
    <property type="entry name" value="HYDROXYACYLGLUTATHIONE HYDROLASE GLOB"/>
    <property type="match status" value="1"/>
</dbReference>
<feature type="binding site" evidence="7">
    <location>
        <position position="113"/>
    </location>
    <ligand>
        <name>Zn(2+)</name>
        <dbReference type="ChEBI" id="CHEBI:29105"/>
        <label>1</label>
    </ligand>
</feature>
<evidence type="ECO:0000256" key="7">
    <source>
        <dbReference type="HAMAP-Rule" id="MF_01374"/>
    </source>
</evidence>
<dbReference type="Pfam" id="PF16123">
    <property type="entry name" value="HAGH_C"/>
    <property type="match status" value="1"/>
</dbReference>
<dbReference type="SMART" id="SM00849">
    <property type="entry name" value="Lactamase_B"/>
    <property type="match status" value="1"/>
</dbReference>
<dbReference type="RefSeq" id="WP_263076408.1">
    <property type="nucleotide sequence ID" value="NZ_CP089977.1"/>
</dbReference>
<feature type="binding site" evidence="7">
    <location>
        <position position="134"/>
    </location>
    <ligand>
        <name>Zn(2+)</name>
        <dbReference type="ChEBI" id="CHEBI:29105"/>
        <label>1</label>
    </ligand>
</feature>
<dbReference type="PANTHER" id="PTHR43705">
    <property type="entry name" value="HYDROXYACYLGLUTATHIONE HYDROLASE"/>
    <property type="match status" value="1"/>
</dbReference>